<feature type="transmembrane region" description="Helical" evidence="1">
    <location>
        <begin position="67"/>
        <end position="87"/>
    </location>
</feature>
<evidence type="ECO:0000313" key="2">
    <source>
        <dbReference type="EMBL" id="RCH80821.1"/>
    </source>
</evidence>
<keyword evidence="1" id="KW-0812">Transmembrane</keyword>
<accession>A0A367ITM4</accession>
<sequence>GLSTSCDNRDRTLTHVWPSPQQRCSLWKHALSTYHLRFHPQKIAPLTKITVHLVQLKAKAHPRTSDVMAFLASTFSILVSIKVGITYNSTSCKSTKLRKAQCIPCTFKLSWYILTRGDHFFGDYTENAGGDGEGVVTWINN</sequence>
<dbReference type="EMBL" id="PJQM01005803">
    <property type="protein sequence ID" value="RCH80821.1"/>
    <property type="molecule type" value="Genomic_DNA"/>
</dbReference>
<feature type="non-terminal residue" evidence="2">
    <location>
        <position position="141"/>
    </location>
</feature>
<comment type="caution">
    <text evidence="2">The sequence shown here is derived from an EMBL/GenBank/DDBJ whole genome shotgun (WGS) entry which is preliminary data.</text>
</comment>
<dbReference type="Proteomes" id="UP000253551">
    <property type="component" value="Unassembled WGS sequence"/>
</dbReference>
<gene>
    <name evidence="2" type="ORF">CU098_006841</name>
</gene>
<name>A0A367ITM4_RHIST</name>
<keyword evidence="1" id="KW-0472">Membrane</keyword>
<reference evidence="2 3" key="1">
    <citation type="journal article" date="2018" name="G3 (Bethesda)">
        <title>Phylogenetic and Phylogenomic Definition of Rhizopus Species.</title>
        <authorList>
            <person name="Gryganskyi A.P."/>
            <person name="Golan J."/>
            <person name="Dolatabadi S."/>
            <person name="Mondo S."/>
            <person name="Robb S."/>
            <person name="Idnurm A."/>
            <person name="Muszewska A."/>
            <person name="Steczkiewicz K."/>
            <person name="Masonjones S."/>
            <person name="Liao H.L."/>
            <person name="Gajdeczka M.T."/>
            <person name="Anike F."/>
            <person name="Vuek A."/>
            <person name="Anishchenko I.M."/>
            <person name="Voigt K."/>
            <person name="de Hoog G.S."/>
            <person name="Smith M.E."/>
            <person name="Heitman J."/>
            <person name="Vilgalys R."/>
            <person name="Stajich J.E."/>
        </authorList>
    </citation>
    <scope>NUCLEOTIDE SEQUENCE [LARGE SCALE GENOMIC DNA]</scope>
    <source>
        <strain evidence="2 3">LSU 92-RS-03</strain>
    </source>
</reference>
<evidence type="ECO:0000313" key="3">
    <source>
        <dbReference type="Proteomes" id="UP000253551"/>
    </source>
</evidence>
<organism evidence="2 3">
    <name type="scientific">Rhizopus stolonifer</name>
    <name type="common">Rhizopus nigricans</name>
    <dbReference type="NCBI Taxonomy" id="4846"/>
    <lineage>
        <taxon>Eukaryota</taxon>
        <taxon>Fungi</taxon>
        <taxon>Fungi incertae sedis</taxon>
        <taxon>Mucoromycota</taxon>
        <taxon>Mucoromycotina</taxon>
        <taxon>Mucoromycetes</taxon>
        <taxon>Mucorales</taxon>
        <taxon>Mucorineae</taxon>
        <taxon>Rhizopodaceae</taxon>
        <taxon>Rhizopus</taxon>
    </lineage>
</organism>
<evidence type="ECO:0000256" key="1">
    <source>
        <dbReference type="SAM" id="Phobius"/>
    </source>
</evidence>
<keyword evidence="3" id="KW-1185">Reference proteome</keyword>
<feature type="non-terminal residue" evidence="2">
    <location>
        <position position="1"/>
    </location>
</feature>
<dbReference type="AlphaFoldDB" id="A0A367ITM4"/>
<protein>
    <submittedName>
        <fullName evidence="2">Uncharacterized protein</fullName>
    </submittedName>
</protein>
<keyword evidence="1" id="KW-1133">Transmembrane helix</keyword>
<proteinExistence type="predicted"/>